<evidence type="ECO:0000313" key="1">
    <source>
        <dbReference type="EMBL" id="MBB4569396.1"/>
    </source>
</evidence>
<reference evidence="1 2" key="1">
    <citation type="submission" date="2020-08" db="EMBL/GenBank/DDBJ databases">
        <title>Genomic Encyclopedia of Type Strains, Phase IV (KMG-V): Genome sequencing to study the core and pangenomes of soil and plant-associated prokaryotes.</title>
        <authorList>
            <person name="Whitman W."/>
        </authorList>
    </citation>
    <scope>NUCLEOTIDE SEQUENCE [LARGE SCALE GENOMIC DNA]</scope>
    <source>
        <strain evidence="1 2">SEMIA 492</strain>
    </source>
</reference>
<dbReference type="EMBL" id="JACIIG010000008">
    <property type="protein sequence ID" value="MBB4569396.1"/>
    <property type="molecule type" value="Genomic_DNA"/>
</dbReference>
<comment type="caution">
    <text evidence="1">The sequence shown here is derived from an EMBL/GenBank/DDBJ whole genome shotgun (WGS) entry which is preliminary data.</text>
</comment>
<keyword evidence="2" id="KW-1185">Reference proteome</keyword>
<protein>
    <submittedName>
        <fullName evidence="1">Uncharacterized protein</fullName>
    </submittedName>
</protein>
<dbReference type="RefSeq" id="WP_154668607.1">
    <property type="nucleotide sequence ID" value="NZ_JACIIG010000008.1"/>
</dbReference>
<gene>
    <name evidence="1" type="ORF">GGE60_003520</name>
</gene>
<evidence type="ECO:0000313" key="2">
    <source>
        <dbReference type="Proteomes" id="UP000543836"/>
    </source>
</evidence>
<sequence>MARYVSGGAPNLPVLSLFPPQTVILLKHVFSVFACSQCRGRMPVKTSEISVGSLMMKGLATEGIPATGYYYHFEWDLMKPRFPAGLQIATRDIWRSHLAICAIWQSPAM</sequence>
<organism evidence="1 2">
    <name type="scientific">Rhizobium leucaenae</name>
    <dbReference type="NCBI Taxonomy" id="29450"/>
    <lineage>
        <taxon>Bacteria</taxon>
        <taxon>Pseudomonadati</taxon>
        <taxon>Pseudomonadota</taxon>
        <taxon>Alphaproteobacteria</taxon>
        <taxon>Hyphomicrobiales</taxon>
        <taxon>Rhizobiaceae</taxon>
        <taxon>Rhizobium/Agrobacterium group</taxon>
        <taxon>Rhizobium</taxon>
    </lineage>
</organism>
<accession>A0A7W6ZV88</accession>
<proteinExistence type="predicted"/>
<dbReference type="Proteomes" id="UP000543836">
    <property type="component" value="Unassembled WGS sequence"/>
</dbReference>
<name>A0A7W6ZV88_9HYPH</name>
<dbReference type="AlphaFoldDB" id="A0A7W6ZV88"/>